<dbReference type="Pfam" id="PF14372">
    <property type="entry name" value="hAT-like_RNase-H"/>
    <property type="match status" value="1"/>
</dbReference>
<evidence type="ECO:0000313" key="10">
    <source>
        <dbReference type="Proteomes" id="UP001187192"/>
    </source>
</evidence>
<evidence type="ECO:0000256" key="7">
    <source>
        <dbReference type="PROSITE-ProRule" id="PRU00027"/>
    </source>
</evidence>
<keyword evidence="5" id="KW-0238">DNA-binding</keyword>
<keyword evidence="6" id="KW-0804">Transcription</keyword>
<evidence type="ECO:0000256" key="2">
    <source>
        <dbReference type="ARBA" id="ARBA00022771"/>
    </source>
</evidence>
<keyword evidence="1" id="KW-0479">Metal-binding</keyword>
<dbReference type="PANTHER" id="PTHR46481:SF11">
    <property type="entry name" value="ZINC FINGER BED DOMAIN-CONTAINING PROTEIN RICESLEEPER 2-LIKE"/>
    <property type="match status" value="1"/>
</dbReference>
<dbReference type="GO" id="GO:0003677">
    <property type="term" value="F:DNA binding"/>
    <property type="evidence" value="ECO:0007669"/>
    <property type="project" value="UniProtKB-KW"/>
</dbReference>
<keyword evidence="3" id="KW-0862">Zinc</keyword>
<evidence type="ECO:0000313" key="9">
    <source>
        <dbReference type="EMBL" id="GMN54885.1"/>
    </source>
</evidence>
<accession>A0AA88AMN0</accession>
<feature type="domain" description="BED-type" evidence="8">
    <location>
        <begin position="13"/>
        <end position="66"/>
    </location>
</feature>
<keyword evidence="2 7" id="KW-0863">Zinc-finger</keyword>
<proteinExistence type="predicted"/>
<protein>
    <recommendedName>
        <fullName evidence="8">BED-type domain-containing protein</fullName>
    </recommendedName>
</protein>
<sequence>MDMSDAVIVKSTRLKSVVWNDFDRIKKGDTCLAVCRHCKKKLSGSSTSGTSHLRNHLIRCQRRTSHGISQLYSAREKKKEGTLAVANYNLDQEQKKDEVLGLVNFRFEQEQMKDDGVTYVHNNFDQRRSRFDLARMIILHGYSLAMVENVGFKVFVKNLQPLFELVGCDRVEADCMEIYMKEKQKVNEVLDKLPGKISLSADKWVSLDNAEYLCLTAHYIDESWQLHKKILNFIVIDPSHTEDTHSEVIMTRLMDWDIDRKLFSMTFDSSSTNDNIAIRISDRLSQNRFLYCNGRLFDLRCAVNLIHTMVQGALAAVNDVAHEIRESIRYVKSTQTVHAKFNEIVQEAGVQSQKCLCLDNPLRWDLTSTMLEAALEHRVAFSLLQEKDPAYLMCPSDVEWDRANVINSYLKFFVEITNGFMRNKLPTANLYFSDLCDIYLQLNDWCKNSDNYIGSLAARMRSKFEEYWEKCGLSLAVAAMLDPRFKMKLVEYYYAQIYGSGAPNRIDEVFESVKALYNEHSICLASLDQGMAWQEGGSSGCLTGSGRDSRDRILIIFGCEEDLKSVGLCILRWCKE</sequence>
<dbReference type="EMBL" id="BTGU01000054">
    <property type="protein sequence ID" value="GMN54885.1"/>
    <property type="molecule type" value="Genomic_DNA"/>
</dbReference>
<dbReference type="InterPro" id="IPR052035">
    <property type="entry name" value="ZnF_BED_domain_contain"/>
</dbReference>
<dbReference type="Proteomes" id="UP001187192">
    <property type="component" value="Unassembled WGS sequence"/>
</dbReference>
<organism evidence="9 10">
    <name type="scientific">Ficus carica</name>
    <name type="common">Common fig</name>
    <dbReference type="NCBI Taxonomy" id="3494"/>
    <lineage>
        <taxon>Eukaryota</taxon>
        <taxon>Viridiplantae</taxon>
        <taxon>Streptophyta</taxon>
        <taxon>Embryophyta</taxon>
        <taxon>Tracheophyta</taxon>
        <taxon>Spermatophyta</taxon>
        <taxon>Magnoliopsida</taxon>
        <taxon>eudicotyledons</taxon>
        <taxon>Gunneridae</taxon>
        <taxon>Pentapetalae</taxon>
        <taxon>rosids</taxon>
        <taxon>fabids</taxon>
        <taxon>Rosales</taxon>
        <taxon>Moraceae</taxon>
        <taxon>Ficeae</taxon>
        <taxon>Ficus</taxon>
    </lineage>
</organism>
<dbReference type="InterPro" id="IPR003656">
    <property type="entry name" value="Znf_BED"/>
</dbReference>
<reference evidence="9" key="1">
    <citation type="submission" date="2023-07" db="EMBL/GenBank/DDBJ databases">
        <title>draft genome sequence of fig (Ficus carica).</title>
        <authorList>
            <person name="Takahashi T."/>
            <person name="Nishimura K."/>
        </authorList>
    </citation>
    <scope>NUCLEOTIDE SEQUENCE</scope>
</reference>
<dbReference type="SUPFAM" id="SSF53098">
    <property type="entry name" value="Ribonuclease H-like"/>
    <property type="match status" value="1"/>
</dbReference>
<evidence type="ECO:0000256" key="6">
    <source>
        <dbReference type="ARBA" id="ARBA00023163"/>
    </source>
</evidence>
<evidence type="ECO:0000256" key="4">
    <source>
        <dbReference type="ARBA" id="ARBA00023015"/>
    </source>
</evidence>
<gene>
    <name evidence="9" type="ORF">TIFTF001_024008</name>
</gene>
<comment type="caution">
    <text evidence="9">The sequence shown here is derived from an EMBL/GenBank/DDBJ whole genome shotgun (WGS) entry which is preliminary data.</text>
</comment>
<evidence type="ECO:0000256" key="3">
    <source>
        <dbReference type="ARBA" id="ARBA00022833"/>
    </source>
</evidence>
<dbReference type="InterPro" id="IPR025525">
    <property type="entry name" value="hAT-like_transposase_RNase-H"/>
</dbReference>
<dbReference type="GO" id="GO:0008270">
    <property type="term" value="F:zinc ion binding"/>
    <property type="evidence" value="ECO:0007669"/>
    <property type="project" value="UniProtKB-KW"/>
</dbReference>
<dbReference type="InterPro" id="IPR036236">
    <property type="entry name" value="Znf_C2H2_sf"/>
</dbReference>
<keyword evidence="10" id="KW-1185">Reference proteome</keyword>
<evidence type="ECO:0000259" key="8">
    <source>
        <dbReference type="PROSITE" id="PS50808"/>
    </source>
</evidence>
<keyword evidence="4" id="KW-0805">Transcription regulation</keyword>
<dbReference type="SUPFAM" id="SSF57667">
    <property type="entry name" value="beta-beta-alpha zinc fingers"/>
    <property type="match status" value="1"/>
</dbReference>
<dbReference type="PANTHER" id="PTHR46481">
    <property type="entry name" value="ZINC FINGER BED DOMAIN-CONTAINING PROTEIN 4"/>
    <property type="match status" value="1"/>
</dbReference>
<dbReference type="Pfam" id="PF02892">
    <property type="entry name" value="zf-BED"/>
    <property type="match status" value="1"/>
</dbReference>
<evidence type="ECO:0000256" key="1">
    <source>
        <dbReference type="ARBA" id="ARBA00022723"/>
    </source>
</evidence>
<dbReference type="PROSITE" id="PS50808">
    <property type="entry name" value="ZF_BED"/>
    <property type="match status" value="1"/>
</dbReference>
<dbReference type="InterPro" id="IPR012337">
    <property type="entry name" value="RNaseH-like_sf"/>
</dbReference>
<evidence type="ECO:0000256" key="5">
    <source>
        <dbReference type="ARBA" id="ARBA00023125"/>
    </source>
</evidence>
<name>A0AA88AMN0_FICCA</name>
<dbReference type="SMART" id="SM00614">
    <property type="entry name" value="ZnF_BED"/>
    <property type="match status" value="1"/>
</dbReference>
<dbReference type="AlphaFoldDB" id="A0AA88AMN0"/>